<protein>
    <submittedName>
        <fullName evidence="2">Uncharacterized protein</fullName>
    </submittedName>
</protein>
<feature type="compositionally biased region" description="Acidic residues" evidence="1">
    <location>
        <begin position="277"/>
        <end position="286"/>
    </location>
</feature>
<feature type="compositionally biased region" description="Basic residues" evidence="1">
    <location>
        <begin position="133"/>
        <end position="142"/>
    </location>
</feature>
<dbReference type="EMBL" id="MCFC01000053">
    <property type="protein sequence ID" value="ORY25854.1"/>
    <property type="molecule type" value="Genomic_DNA"/>
</dbReference>
<feature type="region of interest" description="Disordered" evidence="1">
    <location>
        <begin position="12"/>
        <end position="55"/>
    </location>
</feature>
<comment type="caution">
    <text evidence="2">The sequence shown here is derived from an EMBL/GenBank/DDBJ whole genome shotgun (WGS) entry which is preliminary data.</text>
</comment>
<evidence type="ECO:0000313" key="2">
    <source>
        <dbReference type="EMBL" id="ORY25854.1"/>
    </source>
</evidence>
<name>A0A1Y2ATR5_9TREE</name>
<proteinExistence type="predicted"/>
<dbReference type="AlphaFoldDB" id="A0A1Y2ATR5"/>
<sequence length="286" mass="32156">MPQLCEECQAMKDQVNEPHETPLDGPSLSKDEESETKTTVQPESKPTTSLTPHPTLISEIMIMPAPFLTTDPALATDPIQIAAEQEARIWGLARLQAVLDRLQAETPKQIPLPEDNEEEPVADSSVGEDKEKKKLKKQKQKEKKKEKAEKDKKDLEDYIERNRDRKGKQKEEQGQDMTQPDTNTSQQESEIEEMDTPRPVPLDLPLDADFEIPANYQGPFEPPPIDPNATPAIPTGSFHSDFMTPKGFTPSFLLGETPSPYPSEIGQSPYFPAGHSEEEEEDKDYY</sequence>
<dbReference type="Proteomes" id="UP000193986">
    <property type="component" value="Unassembled WGS sequence"/>
</dbReference>
<accession>A0A1Y2ATR5</accession>
<gene>
    <name evidence="2" type="ORF">BCR39DRAFT_589987</name>
</gene>
<evidence type="ECO:0000256" key="1">
    <source>
        <dbReference type="SAM" id="MobiDB-lite"/>
    </source>
</evidence>
<dbReference type="InParanoid" id="A0A1Y2ATR5"/>
<feature type="compositionally biased region" description="Polar residues" evidence="1">
    <location>
        <begin position="37"/>
        <end position="52"/>
    </location>
</feature>
<organism evidence="2 3">
    <name type="scientific">Naematelia encephala</name>
    <dbReference type="NCBI Taxonomy" id="71784"/>
    <lineage>
        <taxon>Eukaryota</taxon>
        <taxon>Fungi</taxon>
        <taxon>Dikarya</taxon>
        <taxon>Basidiomycota</taxon>
        <taxon>Agaricomycotina</taxon>
        <taxon>Tremellomycetes</taxon>
        <taxon>Tremellales</taxon>
        <taxon>Naemateliaceae</taxon>
        <taxon>Naematelia</taxon>
    </lineage>
</organism>
<reference evidence="2 3" key="1">
    <citation type="submission" date="2016-07" db="EMBL/GenBank/DDBJ databases">
        <title>Pervasive Adenine N6-methylation of Active Genes in Fungi.</title>
        <authorList>
            <consortium name="DOE Joint Genome Institute"/>
            <person name="Mondo S.J."/>
            <person name="Dannebaum R.O."/>
            <person name="Kuo R.C."/>
            <person name="Labutti K."/>
            <person name="Haridas S."/>
            <person name="Kuo A."/>
            <person name="Salamov A."/>
            <person name="Ahrendt S.R."/>
            <person name="Lipzen A."/>
            <person name="Sullivan W."/>
            <person name="Andreopoulos W.B."/>
            <person name="Clum A."/>
            <person name="Lindquist E."/>
            <person name="Daum C."/>
            <person name="Ramamoorthy G.K."/>
            <person name="Gryganskyi A."/>
            <person name="Culley D."/>
            <person name="Magnuson J.K."/>
            <person name="James T.Y."/>
            <person name="O'Malley M.A."/>
            <person name="Stajich J.E."/>
            <person name="Spatafora J.W."/>
            <person name="Visel A."/>
            <person name="Grigoriev I.V."/>
        </authorList>
    </citation>
    <scope>NUCLEOTIDE SEQUENCE [LARGE SCALE GENOMIC DNA]</scope>
    <source>
        <strain evidence="2 3">68-887.2</strain>
    </source>
</reference>
<feature type="region of interest" description="Disordered" evidence="1">
    <location>
        <begin position="106"/>
        <end position="286"/>
    </location>
</feature>
<keyword evidence="3" id="KW-1185">Reference proteome</keyword>
<feature type="compositionally biased region" description="Polar residues" evidence="1">
    <location>
        <begin position="175"/>
        <end position="188"/>
    </location>
</feature>
<evidence type="ECO:0000313" key="3">
    <source>
        <dbReference type="Proteomes" id="UP000193986"/>
    </source>
</evidence>
<feature type="compositionally biased region" description="Basic and acidic residues" evidence="1">
    <location>
        <begin position="143"/>
        <end position="173"/>
    </location>
</feature>